<evidence type="ECO:0000313" key="2">
    <source>
        <dbReference type="Proteomes" id="UP001459204"/>
    </source>
</evidence>
<accession>A0ABU9J0I0</accession>
<dbReference type="Pfam" id="PF13376">
    <property type="entry name" value="OmdA"/>
    <property type="match status" value="1"/>
</dbReference>
<evidence type="ECO:0000313" key="1">
    <source>
        <dbReference type="EMBL" id="MEL1264728.1"/>
    </source>
</evidence>
<keyword evidence="2" id="KW-1185">Reference proteome</keyword>
<gene>
    <name evidence="1" type="ORF">AAD027_10160</name>
</gene>
<protein>
    <submittedName>
        <fullName evidence="1">YdeI/OmpD-associated family protein</fullName>
    </submittedName>
</protein>
<dbReference type="RefSeq" id="WP_341725920.1">
    <property type="nucleotide sequence ID" value="NZ_JBBWWT010000004.1"/>
</dbReference>
<reference evidence="1 2" key="1">
    <citation type="submission" date="2024-04" db="EMBL/GenBank/DDBJ databases">
        <title>Draft genome sequence of Pseudoxanthomonas putridarboris WD12.</title>
        <authorList>
            <person name="Oh J."/>
        </authorList>
    </citation>
    <scope>NUCLEOTIDE SEQUENCE [LARGE SCALE GENOMIC DNA]</scope>
    <source>
        <strain evidence="1 2">WD12</strain>
    </source>
</reference>
<comment type="caution">
    <text evidence="1">The sequence shown here is derived from an EMBL/GenBank/DDBJ whole genome shotgun (WGS) entry which is preliminary data.</text>
</comment>
<organism evidence="1 2">
    <name type="scientific">Pseudoxanthomonas putridarboris</name>
    <dbReference type="NCBI Taxonomy" id="752605"/>
    <lineage>
        <taxon>Bacteria</taxon>
        <taxon>Pseudomonadati</taxon>
        <taxon>Pseudomonadota</taxon>
        <taxon>Gammaproteobacteria</taxon>
        <taxon>Lysobacterales</taxon>
        <taxon>Lysobacteraceae</taxon>
        <taxon>Pseudoxanthomonas</taxon>
    </lineage>
</organism>
<proteinExistence type="predicted"/>
<dbReference type="Proteomes" id="UP001459204">
    <property type="component" value="Unassembled WGS sequence"/>
</dbReference>
<sequence>MAATELPIEWFRTVQAWERWLAAHGRSPGLWLRIAKKDSGVVSVTYAEALEVALCHGWIDGQKKGLDERFFLQRFTPRRPRSLWSKINVAKAELLIAAGRMRPAGLREIEAAKADGRWDAAYDGARSMEVPPELAAALARNRKALWFFEQLDRTNRYSVCWRVQTAKKAETRAARVETLVAMLARGEKIHG</sequence>
<name>A0ABU9J0I0_9GAMM</name>
<dbReference type="EMBL" id="JBBWWT010000004">
    <property type="protein sequence ID" value="MEL1264728.1"/>
    <property type="molecule type" value="Genomic_DNA"/>
</dbReference>